<dbReference type="SUPFAM" id="SSF54373">
    <property type="entry name" value="FAD-linked reductases, C-terminal domain"/>
    <property type="match status" value="1"/>
</dbReference>
<dbReference type="RefSeq" id="WP_220372707.1">
    <property type="nucleotide sequence ID" value="NZ_JAEUAO010000003.1"/>
</dbReference>
<evidence type="ECO:0000259" key="6">
    <source>
        <dbReference type="Pfam" id="PF00732"/>
    </source>
</evidence>
<evidence type="ECO:0000313" key="8">
    <source>
        <dbReference type="EMBL" id="MBW9064741.1"/>
    </source>
</evidence>
<reference evidence="8 9" key="1">
    <citation type="journal article" date="2021" name="MBio">
        <title>Poor Competitiveness of Bradyrhizobium in Pigeon Pea Root Colonization in Indian Soils.</title>
        <authorList>
            <person name="Chalasani D."/>
            <person name="Basu A."/>
            <person name="Pullabhotla S.V.S.R.N."/>
            <person name="Jorrin B."/>
            <person name="Neal A.L."/>
            <person name="Poole P.S."/>
            <person name="Podile A.R."/>
            <person name="Tkacz A."/>
        </authorList>
    </citation>
    <scope>NUCLEOTIDE SEQUENCE [LARGE SCALE GENOMIC DNA]</scope>
    <source>
        <strain evidence="8 9">HU44</strain>
    </source>
</reference>
<dbReference type="SUPFAM" id="SSF51905">
    <property type="entry name" value="FAD/NAD(P)-binding domain"/>
    <property type="match status" value="1"/>
</dbReference>
<comment type="similarity">
    <text evidence="2">Belongs to the GMC oxidoreductase family.</text>
</comment>
<dbReference type="PANTHER" id="PTHR42784:SF1">
    <property type="entry name" value="PYRANOSE 2-OXIDASE"/>
    <property type="match status" value="1"/>
</dbReference>
<evidence type="ECO:0000256" key="1">
    <source>
        <dbReference type="ARBA" id="ARBA00001974"/>
    </source>
</evidence>
<keyword evidence="4" id="KW-0274">FAD</keyword>
<sequence>MSQVIYDALVIGSGAAGSFAAKELTAHGLSVLLLEAGPAIGHGDFDPSRKKLPASSINIWERARATLKGQPIQARAAFFTERFSHFFVNDRKNPYTTPKDAPFLWIRGRQSGGRLHSFGRVLLRWTDDDFKINTLTGKGVDWPVSYAELASYYDEVESYLGLYGNRDHVPTLPDGIYARPAKLTPAEEIFKREVEGRWRDRHVVSWRYIAPEIERTPRPLRDALQTGNLTIRHDAVVRRITTDEQNGRATGAEFVDRVTGKMEAVRAATVVLSASPIESVRLLLNSASARHPDGLGNSSGTLGRFFMDQLPCLAFGSFPKAKGWAVDDSAPADPFYNPSGGIFVPRFDAASPDRGDFNYQGSVGRAPVGDDAPARLAFFGFGRMLPHADNRITLDLKRKDAWKIPVPHIRCTMRDEEHALLRRQEKTMVEMVHGVGGELEFIGSPHGLTEMGRGAFPDADPFSRLMFRKWFRKTMCMGAAIHETGGARMGASGQDSVLNPFNQSWDVPNLIVTDASAFPGSGIAGTTLTVMALTIRACRNFVRQYRAGAM</sequence>
<evidence type="ECO:0000256" key="4">
    <source>
        <dbReference type="ARBA" id="ARBA00022827"/>
    </source>
</evidence>
<dbReference type="PANTHER" id="PTHR42784">
    <property type="entry name" value="PYRANOSE 2-OXIDASE"/>
    <property type="match status" value="1"/>
</dbReference>
<dbReference type="EMBL" id="JAEUAO010000003">
    <property type="protein sequence ID" value="MBW9064741.1"/>
    <property type="molecule type" value="Genomic_DNA"/>
</dbReference>
<evidence type="ECO:0000256" key="2">
    <source>
        <dbReference type="ARBA" id="ARBA00010790"/>
    </source>
</evidence>
<organism evidence="8 9">
    <name type="scientific">Rhizobium herbae</name>
    <dbReference type="NCBI Taxonomy" id="508661"/>
    <lineage>
        <taxon>Bacteria</taxon>
        <taxon>Pseudomonadati</taxon>
        <taxon>Pseudomonadota</taxon>
        <taxon>Alphaproteobacteria</taxon>
        <taxon>Hyphomicrobiales</taxon>
        <taxon>Rhizobiaceae</taxon>
        <taxon>Rhizobium/Agrobacterium group</taxon>
        <taxon>Rhizobium</taxon>
    </lineage>
</organism>
<evidence type="ECO:0000313" key="9">
    <source>
        <dbReference type="Proteomes" id="UP000757604"/>
    </source>
</evidence>
<dbReference type="InterPro" id="IPR000172">
    <property type="entry name" value="GMC_OxRdtase_N"/>
</dbReference>
<feature type="domain" description="Glucose-methanol-choline oxidoreductase C-terminal" evidence="7">
    <location>
        <begin position="386"/>
        <end position="533"/>
    </location>
</feature>
<dbReference type="Pfam" id="PF13450">
    <property type="entry name" value="NAD_binding_8"/>
    <property type="match status" value="1"/>
</dbReference>
<protein>
    <submittedName>
        <fullName evidence="8">GMC family oxidoreductase</fullName>
    </submittedName>
</protein>
<dbReference type="Pfam" id="PF05199">
    <property type="entry name" value="GMC_oxred_C"/>
    <property type="match status" value="1"/>
</dbReference>
<dbReference type="Pfam" id="PF00732">
    <property type="entry name" value="GMC_oxred_N"/>
    <property type="match status" value="1"/>
</dbReference>
<proteinExistence type="inferred from homology"/>
<accession>A0ABS7HDG0</accession>
<comment type="caution">
    <text evidence="8">The sequence shown here is derived from an EMBL/GenBank/DDBJ whole genome shotgun (WGS) entry which is preliminary data.</text>
</comment>
<dbReference type="InterPro" id="IPR007867">
    <property type="entry name" value="GMC_OxRtase_C"/>
</dbReference>
<comment type="cofactor">
    <cofactor evidence="1">
        <name>FAD</name>
        <dbReference type="ChEBI" id="CHEBI:57692"/>
    </cofactor>
</comment>
<feature type="domain" description="Glucose-methanol-choline oxidoreductase N-terminal" evidence="6">
    <location>
        <begin position="219"/>
        <end position="293"/>
    </location>
</feature>
<dbReference type="Proteomes" id="UP000757604">
    <property type="component" value="Unassembled WGS sequence"/>
</dbReference>
<keyword evidence="9" id="KW-1185">Reference proteome</keyword>
<evidence type="ECO:0000259" key="7">
    <source>
        <dbReference type="Pfam" id="PF05199"/>
    </source>
</evidence>
<name>A0ABS7HDG0_9HYPH</name>
<dbReference type="InterPro" id="IPR051473">
    <property type="entry name" value="P2Ox-like"/>
</dbReference>
<keyword evidence="5" id="KW-0560">Oxidoreductase</keyword>
<evidence type="ECO:0000256" key="3">
    <source>
        <dbReference type="ARBA" id="ARBA00022630"/>
    </source>
</evidence>
<gene>
    <name evidence="8" type="ORF">JNB71_15610</name>
</gene>
<dbReference type="Gene3D" id="3.50.50.60">
    <property type="entry name" value="FAD/NAD(P)-binding domain"/>
    <property type="match status" value="2"/>
</dbReference>
<dbReference type="InterPro" id="IPR036188">
    <property type="entry name" value="FAD/NAD-bd_sf"/>
</dbReference>
<keyword evidence="3" id="KW-0285">Flavoprotein</keyword>
<evidence type="ECO:0000256" key="5">
    <source>
        <dbReference type="ARBA" id="ARBA00023002"/>
    </source>
</evidence>